<evidence type="ECO:0000313" key="7">
    <source>
        <dbReference type="EMBL" id="ABK14321.1"/>
    </source>
</evidence>
<organism evidence="7 8">
    <name type="scientific">Methanothrix thermoacetophila (strain DSM 6194 / JCM 14653 / NBRC 101360 / PT)</name>
    <name type="common">Methanosaeta thermophila</name>
    <dbReference type="NCBI Taxonomy" id="349307"/>
    <lineage>
        <taxon>Archaea</taxon>
        <taxon>Methanobacteriati</taxon>
        <taxon>Methanobacteriota</taxon>
        <taxon>Stenosarchaea group</taxon>
        <taxon>Methanomicrobia</taxon>
        <taxon>Methanotrichales</taxon>
        <taxon>Methanotrichaceae</taxon>
        <taxon>Methanothrix</taxon>
    </lineage>
</organism>
<dbReference type="AlphaFoldDB" id="A0B6J7"/>
<dbReference type="Pfam" id="PF01061">
    <property type="entry name" value="ABC2_membrane"/>
    <property type="match status" value="1"/>
</dbReference>
<keyword evidence="2 5" id="KW-0812">Transmembrane</keyword>
<feature type="transmembrane region" description="Helical" evidence="5">
    <location>
        <begin position="58"/>
        <end position="76"/>
    </location>
</feature>
<protein>
    <submittedName>
        <fullName evidence="7">ABC-2 type transporter</fullName>
    </submittedName>
</protein>
<evidence type="ECO:0000259" key="6">
    <source>
        <dbReference type="PROSITE" id="PS51012"/>
    </source>
</evidence>
<name>A0B6J7_METTP</name>
<accession>A0B6J7</accession>
<proteinExistence type="predicted"/>
<feature type="transmembrane region" description="Helical" evidence="5">
    <location>
        <begin position="25"/>
        <end position="46"/>
    </location>
</feature>
<feature type="domain" description="ABC transmembrane type-2" evidence="6">
    <location>
        <begin position="27"/>
        <end position="249"/>
    </location>
</feature>
<feature type="transmembrane region" description="Helical" evidence="5">
    <location>
        <begin position="112"/>
        <end position="134"/>
    </location>
</feature>
<feature type="transmembrane region" description="Helical" evidence="5">
    <location>
        <begin position="170"/>
        <end position="191"/>
    </location>
</feature>
<dbReference type="InterPro" id="IPR052522">
    <property type="entry name" value="ABC-2_transport_permease"/>
</dbReference>
<dbReference type="PANTHER" id="PTHR43332:SF2">
    <property type="entry name" value="INNER MEMBRANE TRANSPORT PERMEASE YADH"/>
    <property type="match status" value="1"/>
</dbReference>
<dbReference type="InterPro" id="IPR000412">
    <property type="entry name" value="ABC_2_transport"/>
</dbReference>
<evidence type="ECO:0000256" key="4">
    <source>
        <dbReference type="ARBA" id="ARBA00023136"/>
    </source>
</evidence>
<comment type="subcellular location">
    <subcellularLocation>
        <location evidence="1">Membrane</location>
        <topology evidence="1">Multi-pass membrane protein</topology>
    </subcellularLocation>
</comment>
<evidence type="ECO:0000256" key="2">
    <source>
        <dbReference type="ARBA" id="ARBA00022692"/>
    </source>
</evidence>
<dbReference type="PRINTS" id="PR00164">
    <property type="entry name" value="ABC2TRNSPORT"/>
</dbReference>
<evidence type="ECO:0000313" key="8">
    <source>
        <dbReference type="Proteomes" id="UP000000674"/>
    </source>
</evidence>
<keyword evidence="8" id="KW-1185">Reference proteome</keyword>
<evidence type="ECO:0000256" key="1">
    <source>
        <dbReference type="ARBA" id="ARBA00004141"/>
    </source>
</evidence>
<reference evidence="7 8" key="1">
    <citation type="submission" date="2006-10" db="EMBL/GenBank/DDBJ databases">
        <title>Complete sequence of Methanosaeta thermophila PT.</title>
        <authorList>
            <consortium name="US DOE Joint Genome Institute"/>
            <person name="Copeland A."/>
            <person name="Lucas S."/>
            <person name="Lapidus A."/>
            <person name="Barry K."/>
            <person name="Detter J.C."/>
            <person name="Glavina del Rio T."/>
            <person name="Hammon N."/>
            <person name="Israni S."/>
            <person name="Pitluck S."/>
            <person name="Chain P."/>
            <person name="Malfatti S."/>
            <person name="Shin M."/>
            <person name="Vergez L."/>
            <person name="Schmutz J."/>
            <person name="Larimer F."/>
            <person name="Land M."/>
            <person name="Hauser L."/>
            <person name="Kyrpides N."/>
            <person name="Kim E."/>
            <person name="Smith K.S."/>
            <person name="Ingram-Smith C."/>
            <person name="Richardson P."/>
        </authorList>
    </citation>
    <scope>NUCLEOTIDE SEQUENCE [LARGE SCALE GENOMIC DNA]</scope>
    <source>
        <strain evidence="8">DSM 6194 / JCM 14653 / NBRC 101360 / PT</strain>
    </source>
</reference>
<dbReference type="GO" id="GO:0140359">
    <property type="term" value="F:ABC-type transporter activity"/>
    <property type="evidence" value="ECO:0007669"/>
    <property type="project" value="InterPro"/>
</dbReference>
<dbReference type="Proteomes" id="UP000000674">
    <property type="component" value="Chromosome"/>
</dbReference>
<dbReference type="RefSeq" id="WP_011695718.1">
    <property type="nucleotide sequence ID" value="NC_008553.1"/>
</dbReference>
<dbReference type="InterPro" id="IPR047817">
    <property type="entry name" value="ABC2_TM_bact-type"/>
</dbReference>
<dbReference type="STRING" id="349307.Mthe_0530"/>
<feature type="transmembrane region" description="Helical" evidence="5">
    <location>
        <begin position="225"/>
        <end position="246"/>
    </location>
</feature>
<sequence>MNPVMVITDICSILWSDLVTLKRRWARYLITTLMSPLLYLMAFGWGLGRGINMNGMSYLEFVIPGIIALTAMNASFNGAGIRLNVDRLYFRSFDESLMAPVSDVSLLIGRSMIGMVRGLISSSVFVMLALAIAPSMHIEPVFLLILLITCMTFASMGVLAALLARSHEDMATFSSLILMPMTFLGGTFFSLSQVPEWLRLVLYILPLTHSSACLRAAALGQPVPWSSFIAIIMFMSVFLVTGRMALRRISE</sequence>
<keyword evidence="3 5" id="KW-1133">Transmembrane helix</keyword>
<dbReference type="InterPro" id="IPR013525">
    <property type="entry name" value="ABC2_TM"/>
</dbReference>
<evidence type="ECO:0000256" key="3">
    <source>
        <dbReference type="ARBA" id="ARBA00022989"/>
    </source>
</evidence>
<dbReference type="EMBL" id="CP000477">
    <property type="protein sequence ID" value="ABK14321.1"/>
    <property type="molecule type" value="Genomic_DNA"/>
</dbReference>
<dbReference type="KEGG" id="mtp:Mthe_0530"/>
<dbReference type="GO" id="GO:0043190">
    <property type="term" value="C:ATP-binding cassette (ABC) transporter complex"/>
    <property type="evidence" value="ECO:0007669"/>
    <property type="project" value="InterPro"/>
</dbReference>
<dbReference type="GeneID" id="4462722"/>
<gene>
    <name evidence="7" type="ordered locus">Mthe_0530</name>
</gene>
<dbReference type="HOGENOM" id="CLU_039483_3_2_2"/>
<dbReference type="PANTHER" id="PTHR43332">
    <property type="entry name" value="INNER MEMBRANE TRANSPORT PERMEASE YADH-RELATED"/>
    <property type="match status" value="1"/>
</dbReference>
<dbReference type="PIRSF" id="PIRSF006648">
    <property type="entry name" value="DrrB"/>
    <property type="match status" value="1"/>
</dbReference>
<keyword evidence="4 5" id="KW-0472">Membrane</keyword>
<feature type="transmembrane region" description="Helical" evidence="5">
    <location>
        <begin position="141"/>
        <end position="164"/>
    </location>
</feature>
<dbReference type="PROSITE" id="PS51012">
    <property type="entry name" value="ABC_TM2"/>
    <property type="match status" value="1"/>
</dbReference>
<evidence type="ECO:0000256" key="5">
    <source>
        <dbReference type="SAM" id="Phobius"/>
    </source>
</evidence>